<dbReference type="InterPro" id="IPR003171">
    <property type="entry name" value="Mehydrof_redctse-like"/>
</dbReference>
<comment type="similarity">
    <text evidence="3 9">Belongs to the methylenetetrahydrofolate reductase family.</text>
</comment>
<reference evidence="10 11" key="1">
    <citation type="submission" date="2023-04" db="EMBL/GenBank/DDBJ databases">
        <title>Halomonas strains isolated from rhizosphere soil.</title>
        <authorList>
            <person name="Xu L."/>
            <person name="Sun J.-Q."/>
        </authorList>
    </citation>
    <scope>NUCLEOTIDE SEQUENCE [LARGE SCALE GENOMIC DNA]</scope>
    <source>
        <strain evidence="10 11">LN1S58</strain>
    </source>
</reference>
<dbReference type="SUPFAM" id="SSF51730">
    <property type="entry name" value="FAD-linked oxidoreductase"/>
    <property type="match status" value="1"/>
</dbReference>
<accession>A0ABT6VQA2</accession>
<evidence type="ECO:0000256" key="3">
    <source>
        <dbReference type="ARBA" id="ARBA00006743"/>
    </source>
</evidence>
<comment type="pathway">
    <text evidence="2 9">One-carbon metabolism; tetrahydrofolate interconversion.</text>
</comment>
<comment type="pathway">
    <text evidence="7">Amino-acid biosynthesis; L-methionine biosynthesis via de novo pathway.</text>
</comment>
<protein>
    <recommendedName>
        <fullName evidence="9">Methylenetetrahydrofolate reductase</fullName>
    </recommendedName>
</protein>
<keyword evidence="4 9" id="KW-0285">Flavoprotein</keyword>
<evidence type="ECO:0000256" key="2">
    <source>
        <dbReference type="ARBA" id="ARBA00004777"/>
    </source>
</evidence>
<comment type="cofactor">
    <cofactor evidence="1 9">
        <name>FAD</name>
        <dbReference type="ChEBI" id="CHEBI:57692"/>
    </cofactor>
</comment>
<evidence type="ECO:0000313" key="10">
    <source>
        <dbReference type="EMBL" id="MDI5936166.1"/>
    </source>
</evidence>
<comment type="catalytic activity">
    <reaction evidence="8">
        <text>(6S)-5-methyl-5,6,7,8-tetrahydrofolate + NAD(+) = (6R)-5,10-methylene-5,6,7,8-tetrahydrofolate + NADH + H(+)</text>
        <dbReference type="Rhea" id="RHEA:19821"/>
        <dbReference type="ChEBI" id="CHEBI:15378"/>
        <dbReference type="ChEBI" id="CHEBI:15636"/>
        <dbReference type="ChEBI" id="CHEBI:18608"/>
        <dbReference type="ChEBI" id="CHEBI:57540"/>
        <dbReference type="ChEBI" id="CHEBI:57945"/>
        <dbReference type="EC" id="1.5.1.54"/>
    </reaction>
    <physiologicalReaction direction="right-to-left" evidence="8">
        <dbReference type="Rhea" id="RHEA:19823"/>
    </physiologicalReaction>
</comment>
<evidence type="ECO:0000256" key="4">
    <source>
        <dbReference type="ARBA" id="ARBA00022630"/>
    </source>
</evidence>
<evidence type="ECO:0000256" key="5">
    <source>
        <dbReference type="ARBA" id="ARBA00022827"/>
    </source>
</evidence>
<sequence length="304" mass="32350">MNDMQRLATIEAVGRIREVLAAPRYELLPLKGMQAAARHLPAGAVVTVTCSPRHGLERTLAAAEWLVGAGFQAVPHIAARLVRDPAHLRRVVARMLAAGIDDCFVVGGDAERPAGDYAGGVELLEAMAAMSSRPSRLGVPAYPEGHHRFDDATLQRVLDAKAALADYAVTQMCFEASTVLAWLERQRRSGMSLPVYAGIPGVLERTRLLSVAMRLGLGTSTRVLRRRTGLVGRLLQPAVYRPDDLLQGLLPAVGDGGIAGLHVYSFNQVGATRAWLDAHHAAHSRGLGLEALATPEPAPAGPPG</sequence>
<evidence type="ECO:0000256" key="9">
    <source>
        <dbReference type="RuleBase" id="RU003862"/>
    </source>
</evidence>
<proteinExistence type="inferred from homology"/>
<dbReference type="EMBL" id="JASCQO010000054">
    <property type="protein sequence ID" value="MDI5936166.1"/>
    <property type="molecule type" value="Genomic_DNA"/>
</dbReference>
<keyword evidence="5 9" id="KW-0274">FAD</keyword>
<comment type="caution">
    <text evidence="10">The sequence shown here is derived from an EMBL/GenBank/DDBJ whole genome shotgun (WGS) entry which is preliminary data.</text>
</comment>
<dbReference type="GO" id="GO:0004489">
    <property type="term" value="F:methylenetetrahydrofolate reductase [NAD(P)H] activity"/>
    <property type="evidence" value="ECO:0007669"/>
    <property type="project" value="UniProtKB-EC"/>
</dbReference>
<dbReference type="PANTHER" id="PTHR45754">
    <property type="entry name" value="METHYLENETETRAHYDROFOLATE REDUCTASE"/>
    <property type="match status" value="1"/>
</dbReference>
<dbReference type="RefSeq" id="WP_282723580.1">
    <property type="nucleotide sequence ID" value="NZ_JASCQO010000054.1"/>
</dbReference>
<dbReference type="Gene3D" id="3.20.20.220">
    <property type="match status" value="1"/>
</dbReference>
<dbReference type="PANTHER" id="PTHR45754:SF3">
    <property type="entry name" value="METHYLENETETRAHYDROFOLATE REDUCTASE (NADPH)"/>
    <property type="match status" value="1"/>
</dbReference>
<dbReference type="Proteomes" id="UP001244242">
    <property type="component" value="Unassembled WGS sequence"/>
</dbReference>
<keyword evidence="6 9" id="KW-0560">Oxidoreductase</keyword>
<dbReference type="Pfam" id="PF02219">
    <property type="entry name" value="MTHFR"/>
    <property type="match status" value="1"/>
</dbReference>
<organism evidence="10 11">
    <name type="scientific">Halomonas kalidii</name>
    <dbReference type="NCBI Taxonomy" id="3043293"/>
    <lineage>
        <taxon>Bacteria</taxon>
        <taxon>Pseudomonadati</taxon>
        <taxon>Pseudomonadota</taxon>
        <taxon>Gammaproteobacteria</taxon>
        <taxon>Oceanospirillales</taxon>
        <taxon>Halomonadaceae</taxon>
        <taxon>Halomonas</taxon>
    </lineage>
</organism>
<evidence type="ECO:0000256" key="6">
    <source>
        <dbReference type="ARBA" id="ARBA00023002"/>
    </source>
</evidence>
<evidence type="ECO:0000256" key="7">
    <source>
        <dbReference type="ARBA" id="ARBA00034478"/>
    </source>
</evidence>
<evidence type="ECO:0000313" key="11">
    <source>
        <dbReference type="Proteomes" id="UP001244242"/>
    </source>
</evidence>
<evidence type="ECO:0000256" key="8">
    <source>
        <dbReference type="ARBA" id="ARBA00048628"/>
    </source>
</evidence>
<dbReference type="InterPro" id="IPR029041">
    <property type="entry name" value="FAD-linked_oxidoreductase-like"/>
</dbReference>
<evidence type="ECO:0000256" key="1">
    <source>
        <dbReference type="ARBA" id="ARBA00001974"/>
    </source>
</evidence>
<name>A0ABT6VQA2_9GAMM</name>
<gene>
    <name evidence="10" type="ORF">QLQ84_20450</name>
</gene>
<keyword evidence="11" id="KW-1185">Reference proteome</keyword>